<evidence type="ECO:0000313" key="3">
    <source>
        <dbReference type="Proteomes" id="UP001153269"/>
    </source>
</evidence>
<evidence type="ECO:0000313" key="2">
    <source>
        <dbReference type="EMBL" id="CAB1427105.1"/>
    </source>
</evidence>
<reference evidence="2" key="1">
    <citation type="submission" date="2020-03" db="EMBL/GenBank/DDBJ databases">
        <authorList>
            <person name="Weist P."/>
        </authorList>
    </citation>
    <scope>NUCLEOTIDE SEQUENCE</scope>
</reference>
<dbReference type="Proteomes" id="UP001153269">
    <property type="component" value="Unassembled WGS sequence"/>
</dbReference>
<dbReference type="AlphaFoldDB" id="A0A9N7UA29"/>
<feature type="signal peptide" evidence="1">
    <location>
        <begin position="1"/>
        <end position="20"/>
    </location>
</feature>
<sequence>MSVLTLVVLFPTPSPPPSSATPPHPTLFPFLHSRHSELFSMSSFIAGTRSQLQLITEHRAALYQDYTCQQHSREHSREHSEAQATLAALQRVPGLVTHAGIIASHEDQEQQLWAARHIHPSRRPAVHCDTQGHDTAPAVLLQNRRDRDLS</sequence>
<feature type="chain" id="PRO_5040109329" evidence="1">
    <location>
        <begin position="21"/>
        <end position="150"/>
    </location>
</feature>
<gene>
    <name evidence="2" type="ORF">PLEPLA_LOCUS15043</name>
</gene>
<accession>A0A9N7UA29</accession>
<keyword evidence="3" id="KW-1185">Reference proteome</keyword>
<comment type="caution">
    <text evidence="2">The sequence shown here is derived from an EMBL/GenBank/DDBJ whole genome shotgun (WGS) entry which is preliminary data.</text>
</comment>
<protein>
    <submittedName>
        <fullName evidence="2">Uncharacterized protein</fullName>
    </submittedName>
</protein>
<evidence type="ECO:0000256" key="1">
    <source>
        <dbReference type="SAM" id="SignalP"/>
    </source>
</evidence>
<dbReference type="EMBL" id="CADEAL010000942">
    <property type="protein sequence ID" value="CAB1427105.1"/>
    <property type="molecule type" value="Genomic_DNA"/>
</dbReference>
<keyword evidence="1" id="KW-0732">Signal</keyword>
<name>A0A9N7UA29_PLEPL</name>
<organism evidence="2 3">
    <name type="scientific">Pleuronectes platessa</name>
    <name type="common">European plaice</name>
    <dbReference type="NCBI Taxonomy" id="8262"/>
    <lineage>
        <taxon>Eukaryota</taxon>
        <taxon>Metazoa</taxon>
        <taxon>Chordata</taxon>
        <taxon>Craniata</taxon>
        <taxon>Vertebrata</taxon>
        <taxon>Euteleostomi</taxon>
        <taxon>Actinopterygii</taxon>
        <taxon>Neopterygii</taxon>
        <taxon>Teleostei</taxon>
        <taxon>Neoteleostei</taxon>
        <taxon>Acanthomorphata</taxon>
        <taxon>Carangaria</taxon>
        <taxon>Pleuronectiformes</taxon>
        <taxon>Pleuronectoidei</taxon>
        <taxon>Pleuronectidae</taxon>
        <taxon>Pleuronectes</taxon>
    </lineage>
</organism>
<proteinExistence type="predicted"/>